<dbReference type="GO" id="GO:0004803">
    <property type="term" value="F:transposase activity"/>
    <property type="evidence" value="ECO:0007669"/>
    <property type="project" value="InterPro"/>
</dbReference>
<dbReference type="GO" id="GO:0006313">
    <property type="term" value="P:DNA transposition"/>
    <property type="evidence" value="ECO:0007669"/>
    <property type="project" value="InterPro"/>
</dbReference>
<evidence type="ECO:0000259" key="1">
    <source>
        <dbReference type="Pfam" id="PF01797"/>
    </source>
</evidence>
<dbReference type="GO" id="GO:0003677">
    <property type="term" value="F:DNA binding"/>
    <property type="evidence" value="ECO:0007669"/>
    <property type="project" value="InterPro"/>
</dbReference>
<evidence type="ECO:0000313" key="2">
    <source>
        <dbReference type="EMBL" id="RHX84518.1"/>
    </source>
</evidence>
<gene>
    <name evidence="2" type="ORF">DLM78_17520</name>
</gene>
<reference evidence="3" key="1">
    <citation type="submission" date="2018-05" db="EMBL/GenBank/DDBJ databases">
        <title>Leptospira yasudae sp. nov. and Leptospira stimsonii sp. nov., two pathogenic species of the genus Leptospira isolated from environmental sources.</title>
        <authorList>
            <person name="Casanovas-Massana A."/>
            <person name="Hamond C."/>
            <person name="Santos L.A."/>
            <person name="Hacker K.P."/>
            <person name="Balassiano I."/>
            <person name="Medeiros M.A."/>
            <person name="Reis M.G."/>
            <person name="Ko A.I."/>
            <person name="Wunder E.A."/>
        </authorList>
    </citation>
    <scope>NUCLEOTIDE SEQUENCE [LARGE SCALE GENOMIC DNA]</scope>
    <source>
        <strain evidence="3">AMB6-RJ</strain>
    </source>
</reference>
<accession>A0A8B3CQ96</accession>
<evidence type="ECO:0000313" key="3">
    <source>
        <dbReference type="Proteomes" id="UP000266669"/>
    </source>
</evidence>
<comment type="caution">
    <text evidence="2">The sequence shown here is derived from an EMBL/GenBank/DDBJ whole genome shotgun (WGS) entry which is preliminary data.</text>
</comment>
<proteinExistence type="predicted"/>
<sequence length="124" mass="14535">MQTVIKLIFETRKKIPWLDPRLMIQIHNLFREKCEELNLKTHLINGTKHQVNFLLSLPPTIGVATVVRHLKVDLSRILGKSKFWSEGDSIYSVRDEDFLSIFRLIRNRADRSEAHNVDRELKSA</sequence>
<dbReference type="SUPFAM" id="SSF143422">
    <property type="entry name" value="Transposase IS200-like"/>
    <property type="match status" value="1"/>
</dbReference>
<dbReference type="InterPro" id="IPR036515">
    <property type="entry name" value="Transposase_17_sf"/>
</dbReference>
<protein>
    <recommendedName>
        <fullName evidence="1">Transposase IS200-like domain-containing protein</fullName>
    </recommendedName>
</protein>
<dbReference type="RefSeq" id="WP_118983091.1">
    <property type="nucleotide sequence ID" value="NZ_QHCS01000005.1"/>
</dbReference>
<feature type="domain" description="Transposase IS200-like" evidence="1">
    <location>
        <begin position="5"/>
        <end position="81"/>
    </location>
</feature>
<dbReference type="EMBL" id="QHCS01000005">
    <property type="protein sequence ID" value="RHX84518.1"/>
    <property type="molecule type" value="Genomic_DNA"/>
</dbReference>
<dbReference type="Pfam" id="PF01797">
    <property type="entry name" value="Y1_Tnp"/>
    <property type="match status" value="1"/>
</dbReference>
<dbReference type="AlphaFoldDB" id="A0A8B3CQ96"/>
<organism evidence="2 3">
    <name type="scientific">Leptospira stimsonii</name>
    <dbReference type="NCBI Taxonomy" id="2202203"/>
    <lineage>
        <taxon>Bacteria</taxon>
        <taxon>Pseudomonadati</taxon>
        <taxon>Spirochaetota</taxon>
        <taxon>Spirochaetia</taxon>
        <taxon>Leptospirales</taxon>
        <taxon>Leptospiraceae</taxon>
        <taxon>Leptospira</taxon>
    </lineage>
</organism>
<name>A0A8B3CQ96_9LEPT</name>
<dbReference type="InterPro" id="IPR002686">
    <property type="entry name" value="Transposase_17"/>
</dbReference>
<dbReference type="Proteomes" id="UP000266669">
    <property type="component" value="Unassembled WGS sequence"/>
</dbReference>
<dbReference type="Gene3D" id="3.30.70.1290">
    <property type="entry name" value="Transposase IS200-like"/>
    <property type="match status" value="1"/>
</dbReference>